<dbReference type="InterPro" id="IPR036419">
    <property type="entry name" value="Ribosomal_S3_C_sf"/>
</dbReference>
<dbReference type="OMA" id="DKIKQMY"/>
<dbReference type="GeneID" id="14907938"/>
<evidence type="ECO:0000313" key="10">
    <source>
        <dbReference type="Proteomes" id="UP000008983"/>
    </source>
</evidence>
<sequence>MEKQVKQINKKKKFVADGVFNAELHCFFSKSLQDAGYAGIEVRRTPMKIEIRIKATKPQHVIGLEGKKHKELTYFLQKRFGYANDQLQILAEPVKNKGLCASAQVEALNYKLLKDVPVRLAANYIIRQVINDGAKGCEVIISGKLQQQRAKTMKFKQGYMICTGQPRKDYVDVAVRHVFFKQGIMGVKVKIMLPYDPTGKFGVRTPIPDNVVINEPKRDDNDKEIRTAQENNLMVLILQEHLRDPQNQKNQIAKLFNSETFKFPGPGSYGNPNQFEQPPKSIKKKVLKGIKENKSIYEDREYILKPKISQSTRIINYENGVPGPGQYKAKFNQIDGKIAYKFGSKLKQGDYKTYVCPTQYNPNPGSQSSSLFQPSYTFGYKFNTEKVNENPAPNTYPREEPDFPYQLSKQFSTYKNQQGKSVTSVKNGFGSTQRMKTKVDIGPGPGEYKSEKIKPSTGPSFKFPRSQRRWNQISNNPGPVFIGAFDPKQTKQQNTGFTLGQRLYDSLKQYETDVPGPGAYNGQFAKSRSGIKIGKEQKLDIVDKESLKKPGPNFYFPIPLSTKSEIYNPTIGIGERPPLHSKTNVPGPGQYNHPQKIGEGPKWKIALKVQKIDKADNPGPGAYDANIGYVTTSMPKYGMTSASRSNPINSQFQNTGPGSYNIQGKLNKCQLLDFLS</sequence>
<keyword evidence="2 6" id="KW-0694">RNA-binding</keyword>
<feature type="domain" description="KH type-2" evidence="8">
    <location>
        <begin position="24"/>
        <end position="95"/>
    </location>
</feature>
<dbReference type="RefSeq" id="XP_004035281.1">
    <property type="nucleotide sequence ID" value="XM_004035233.1"/>
</dbReference>
<evidence type="ECO:0000259" key="8">
    <source>
        <dbReference type="PROSITE" id="PS50823"/>
    </source>
</evidence>
<dbReference type="GO" id="GO:0005634">
    <property type="term" value="C:nucleus"/>
    <property type="evidence" value="ECO:0007669"/>
    <property type="project" value="TreeGrafter"/>
</dbReference>
<dbReference type="Proteomes" id="UP000008983">
    <property type="component" value="Unassembled WGS sequence"/>
</dbReference>
<evidence type="ECO:0000256" key="5">
    <source>
        <dbReference type="ARBA" id="ARBA00035408"/>
    </source>
</evidence>
<evidence type="ECO:0000256" key="4">
    <source>
        <dbReference type="ARBA" id="ARBA00023274"/>
    </source>
</evidence>
<dbReference type="SUPFAM" id="SSF54814">
    <property type="entry name" value="Prokaryotic type KH domain (KH-domain type II)"/>
    <property type="match status" value="1"/>
</dbReference>
<dbReference type="GO" id="GO:0022627">
    <property type="term" value="C:cytosolic small ribosomal subunit"/>
    <property type="evidence" value="ECO:0007669"/>
    <property type="project" value="TreeGrafter"/>
</dbReference>
<keyword evidence="4" id="KW-0687">Ribonucleoprotein</keyword>
<dbReference type="PANTHER" id="PTHR11760:SF32">
    <property type="entry name" value="SMALL RIBOSOMAL SUBUNIT PROTEIN US3"/>
    <property type="match status" value="1"/>
</dbReference>
<dbReference type="CDD" id="cd02413">
    <property type="entry name" value="KH-II_40S_S3"/>
    <property type="match status" value="1"/>
</dbReference>
<organism evidence="9 10">
    <name type="scientific">Ichthyophthirius multifiliis</name>
    <name type="common">White spot disease agent</name>
    <name type="synonym">Ich</name>
    <dbReference type="NCBI Taxonomy" id="5932"/>
    <lineage>
        <taxon>Eukaryota</taxon>
        <taxon>Sar</taxon>
        <taxon>Alveolata</taxon>
        <taxon>Ciliophora</taxon>
        <taxon>Intramacronucleata</taxon>
        <taxon>Oligohymenophorea</taxon>
        <taxon>Hymenostomatida</taxon>
        <taxon>Ophryoglenina</taxon>
        <taxon>Ichthyophthirius</taxon>
    </lineage>
</organism>
<dbReference type="Pfam" id="PF07650">
    <property type="entry name" value="KH_2"/>
    <property type="match status" value="1"/>
</dbReference>
<dbReference type="EMBL" id="GL983816">
    <property type="protein sequence ID" value="EGR31795.1"/>
    <property type="molecule type" value="Genomic_DNA"/>
</dbReference>
<dbReference type="SUPFAM" id="SSF54821">
    <property type="entry name" value="Ribosomal protein S3 C-terminal domain"/>
    <property type="match status" value="1"/>
</dbReference>
<evidence type="ECO:0000256" key="1">
    <source>
        <dbReference type="ARBA" id="ARBA00010761"/>
    </source>
</evidence>
<gene>
    <name evidence="9" type="ORF">IMG5_102040</name>
</gene>
<dbReference type="GO" id="GO:0006412">
    <property type="term" value="P:translation"/>
    <property type="evidence" value="ECO:0007669"/>
    <property type="project" value="InterPro"/>
</dbReference>
<protein>
    <recommendedName>
        <fullName evidence="5">40S ribosomal protein S3</fullName>
    </recommendedName>
</protein>
<dbReference type="PANTHER" id="PTHR11760">
    <property type="entry name" value="30S/40S RIBOSOMAL PROTEIN S3"/>
    <property type="match status" value="1"/>
</dbReference>
<name>G0QSL5_ICHMU</name>
<dbReference type="OrthoDB" id="10248446at2759"/>
<dbReference type="NCBIfam" id="NF003219">
    <property type="entry name" value="PRK04191.1"/>
    <property type="match status" value="1"/>
</dbReference>
<dbReference type="Gene3D" id="3.30.300.20">
    <property type="match status" value="1"/>
</dbReference>
<dbReference type="Pfam" id="PF07004">
    <property type="entry name" value="SHIPPO-rpt"/>
    <property type="match status" value="5"/>
</dbReference>
<keyword evidence="10" id="KW-1185">Reference proteome</keyword>
<dbReference type="InterPro" id="IPR005703">
    <property type="entry name" value="Ribosomal_uS3_euk/arc"/>
</dbReference>
<dbReference type="STRING" id="857967.G0QSL5"/>
<dbReference type="InterPro" id="IPR004044">
    <property type="entry name" value="KH_dom_type_2"/>
</dbReference>
<evidence type="ECO:0000256" key="3">
    <source>
        <dbReference type="ARBA" id="ARBA00022980"/>
    </source>
</evidence>
<dbReference type="NCBIfam" id="TIGR01008">
    <property type="entry name" value="uS3_euk_arch"/>
    <property type="match status" value="1"/>
</dbReference>
<dbReference type="InterPro" id="IPR010736">
    <property type="entry name" value="SHIPPO-rpt"/>
</dbReference>
<evidence type="ECO:0000256" key="2">
    <source>
        <dbReference type="ARBA" id="ARBA00022884"/>
    </source>
</evidence>
<proteinExistence type="inferred from homology"/>
<evidence type="ECO:0000313" key="9">
    <source>
        <dbReference type="EMBL" id="EGR31795.1"/>
    </source>
</evidence>
<dbReference type="GO" id="GO:0003735">
    <property type="term" value="F:structural constituent of ribosome"/>
    <property type="evidence" value="ECO:0007669"/>
    <property type="project" value="InterPro"/>
</dbReference>
<dbReference type="InterPro" id="IPR009019">
    <property type="entry name" value="KH_sf_prok-type"/>
</dbReference>
<accession>G0QSL5</accession>
<dbReference type="PROSITE" id="PS50823">
    <property type="entry name" value="KH_TYPE_2"/>
    <property type="match status" value="1"/>
</dbReference>
<dbReference type="AlphaFoldDB" id="G0QSL5"/>
<keyword evidence="3" id="KW-0689">Ribosomal protein</keyword>
<evidence type="ECO:0000256" key="7">
    <source>
        <dbReference type="SAM" id="MobiDB-lite"/>
    </source>
</evidence>
<dbReference type="GO" id="GO:0003723">
    <property type="term" value="F:RNA binding"/>
    <property type="evidence" value="ECO:0007669"/>
    <property type="project" value="UniProtKB-UniRule"/>
</dbReference>
<dbReference type="InterPro" id="IPR015946">
    <property type="entry name" value="KH_dom-like_a/b"/>
</dbReference>
<dbReference type="InParanoid" id="G0QSL5"/>
<dbReference type="eggNOG" id="KOG3181">
    <property type="taxonomic scope" value="Eukaryota"/>
</dbReference>
<dbReference type="InterPro" id="IPR057258">
    <property type="entry name" value="Ribosomal_uS3"/>
</dbReference>
<dbReference type="Gene3D" id="3.30.1140.32">
    <property type="entry name" value="Ribosomal protein S3, C-terminal domain"/>
    <property type="match status" value="1"/>
</dbReference>
<evidence type="ECO:0000256" key="6">
    <source>
        <dbReference type="PROSITE-ProRule" id="PRU00118"/>
    </source>
</evidence>
<dbReference type="Pfam" id="PF00189">
    <property type="entry name" value="Ribosomal_S3_C"/>
    <property type="match status" value="1"/>
</dbReference>
<dbReference type="FunFam" id="3.30.300.20:FF:000006">
    <property type="entry name" value="40S ribosomal protein S3"/>
    <property type="match status" value="1"/>
</dbReference>
<reference evidence="9 10" key="1">
    <citation type="submission" date="2011-07" db="EMBL/GenBank/DDBJ databases">
        <authorList>
            <person name="Coyne R."/>
            <person name="Brami D."/>
            <person name="Johnson J."/>
            <person name="Hostetler J."/>
            <person name="Hannick L."/>
            <person name="Clark T."/>
            <person name="Cassidy-Hanley D."/>
            <person name="Inman J."/>
        </authorList>
    </citation>
    <scope>NUCLEOTIDE SEQUENCE [LARGE SCALE GENOMIC DNA]</scope>
    <source>
        <strain evidence="9 10">G5</strain>
    </source>
</reference>
<dbReference type="InterPro" id="IPR001351">
    <property type="entry name" value="Ribosomal_uS3_C"/>
</dbReference>
<comment type="similarity">
    <text evidence="1">Belongs to the universal ribosomal protein uS3 family.</text>
</comment>
<feature type="region of interest" description="Disordered" evidence="7">
    <location>
        <begin position="435"/>
        <end position="464"/>
    </location>
</feature>